<dbReference type="Pfam" id="PF01979">
    <property type="entry name" value="Amidohydro_1"/>
    <property type="match status" value="1"/>
</dbReference>
<proteinExistence type="predicted"/>
<dbReference type="Gene3D" id="3.20.20.140">
    <property type="entry name" value="Metal-dependent hydrolases"/>
    <property type="match status" value="1"/>
</dbReference>
<protein>
    <submittedName>
        <fullName evidence="6">Guanine deaminase</fullName>
    </submittedName>
</protein>
<dbReference type="GO" id="GO:0008892">
    <property type="term" value="F:guanine deaminase activity"/>
    <property type="evidence" value="ECO:0007669"/>
    <property type="project" value="TreeGrafter"/>
</dbReference>
<evidence type="ECO:0000313" key="7">
    <source>
        <dbReference type="Proteomes" id="UP000249590"/>
    </source>
</evidence>
<dbReference type="GO" id="GO:0006147">
    <property type="term" value="P:guanine catabolic process"/>
    <property type="evidence" value="ECO:0007669"/>
    <property type="project" value="UniProtKB-UniPathway"/>
</dbReference>
<keyword evidence="3" id="KW-0378">Hydrolase</keyword>
<accession>A0A8B2NX85</accession>
<dbReference type="Proteomes" id="UP000249590">
    <property type="component" value="Unassembled WGS sequence"/>
</dbReference>
<dbReference type="GO" id="GO:0005829">
    <property type="term" value="C:cytosol"/>
    <property type="evidence" value="ECO:0007669"/>
    <property type="project" value="TreeGrafter"/>
</dbReference>
<gene>
    <name evidence="6" type="ORF">DLJ53_01805</name>
</gene>
<dbReference type="GO" id="GO:0008270">
    <property type="term" value="F:zinc ion binding"/>
    <property type="evidence" value="ECO:0007669"/>
    <property type="project" value="TreeGrafter"/>
</dbReference>
<evidence type="ECO:0000313" key="6">
    <source>
        <dbReference type="EMBL" id="RAI03280.1"/>
    </source>
</evidence>
<keyword evidence="4" id="KW-0862">Zinc</keyword>
<feature type="domain" description="Amidohydrolase-related" evidence="5">
    <location>
        <begin position="61"/>
        <end position="327"/>
    </location>
</feature>
<organism evidence="6 7">
    <name type="scientific">Acuticoccus sediminis</name>
    <dbReference type="NCBI Taxonomy" id="2184697"/>
    <lineage>
        <taxon>Bacteria</taxon>
        <taxon>Pseudomonadati</taxon>
        <taxon>Pseudomonadota</taxon>
        <taxon>Alphaproteobacteria</taxon>
        <taxon>Hyphomicrobiales</taxon>
        <taxon>Amorphaceae</taxon>
        <taxon>Acuticoccus</taxon>
    </lineage>
</organism>
<evidence type="ECO:0000256" key="4">
    <source>
        <dbReference type="ARBA" id="ARBA00022833"/>
    </source>
</evidence>
<dbReference type="NCBIfam" id="NF006679">
    <property type="entry name" value="PRK09228.1"/>
    <property type="match status" value="1"/>
</dbReference>
<dbReference type="EMBL" id="QHHQ01000001">
    <property type="protein sequence ID" value="RAI03280.1"/>
    <property type="molecule type" value="Genomic_DNA"/>
</dbReference>
<dbReference type="InterPro" id="IPR051607">
    <property type="entry name" value="Metallo-dep_hydrolases"/>
</dbReference>
<keyword evidence="2" id="KW-0479">Metal-binding</keyword>
<dbReference type="InterPro" id="IPR006680">
    <property type="entry name" value="Amidohydro-rel"/>
</dbReference>
<evidence type="ECO:0000259" key="5">
    <source>
        <dbReference type="Pfam" id="PF01979"/>
    </source>
</evidence>
<dbReference type="InterPro" id="IPR032466">
    <property type="entry name" value="Metal_Hydrolase"/>
</dbReference>
<dbReference type="InterPro" id="IPR011059">
    <property type="entry name" value="Metal-dep_hydrolase_composite"/>
</dbReference>
<dbReference type="PANTHER" id="PTHR11271:SF6">
    <property type="entry name" value="GUANINE DEAMINASE"/>
    <property type="match status" value="1"/>
</dbReference>
<sequence>MLIKRGRLRPFSGAITGVDPFAIIRNGALVVDDGEVLDYGTASEMIAEYPDAPIVDSPGLLTPGHYDAHVHYSQTRIMGTFGGGLLEWLESVTFPEEARFDDPAYARSVAREFCDALEAVGTTSATVFCASSPVSVDALFEEARHRSLRICAGLVMMDRNAPSALLTPAMEAYDQSRALIERWHGAENGRLTYAITPRFAPTSTPALLEAAATLWEEFPTCTLQTHLAESTDEVEWVRRLFPDAPDYLGVYESFGLVGPGAIFAHAIHLSDREVGLLAESGAVVAHCPTANRFLGSGRCNVTRLLKAGVTVQLGSDVGAGTTFDMLEVAAEAEGVPQRRRPVDES</sequence>
<dbReference type="PANTHER" id="PTHR11271">
    <property type="entry name" value="GUANINE DEAMINASE"/>
    <property type="match status" value="1"/>
</dbReference>
<dbReference type="RefSeq" id="WP_111341810.1">
    <property type="nucleotide sequence ID" value="NZ_QHHQ01000001.1"/>
</dbReference>
<comment type="caution">
    <text evidence="6">The sequence shown here is derived from an EMBL/GenBank/DDBJ whole genome shotgun (WGS) entry which is preliminary data.</text>
</comment>
<dbReference type="SUPFAM" id="SSF51556">
    <property type="entry name" value="Metallo-dependent hydrolases"/>
    <property type="match status" value="1"/>
</dbReference>
<evidence type="ECO:0000256" key="1">
    <source>
        <dbReference type="ARBA" id="ARBA00001947"/>
    </source>
</evidence>
<dbReference type="UniPathway" id="UPA00603">
    <property type="reaction ID" value="UER00660"/>
</dbReference>
<evidence type="ECO:0000256" key="3">
    <source>
        <dbReference type="ARBA" id="ARBA00022801"/>
    </source>
</evidence>
<dbReference type="Gene3D" id="2.30.40.10">
    <property type="entry name" value="Urease, subunit C, domain 1"/>
    <property type="match status" value="1"/>
</dbReference>
<dbReference type="AlphaFoldDB" id="A0A8B2NX85"/>
<dbReference type="OrthoDB" id="9787621at2"/>
<dbReference type="SUPFAM" id="SSF51338">
    <property type="entry name" value="Composite domain of metallo-dependent hydrolases"/>
    <property type="match status" value="1"/>
</dbReference>
<reference evidence="6 7" key="1">
    <citation type="submission" date="2018-05" db="EMBL/GenBank/DDBJ databases">
        <title>Acuticoccus sediminis sp. nov., isolated from deep-sea sediment of Indian Ocean.</title>
        <authorList>
            <person name="Liu X."/>
            <person name="Lai Q."/>
            <person name="Du Y."/>
            <person name="Sun F."/>
            <person name="Zhang X."/>
            <person name="Wang S."/>
            <person name="Shao Z."/>
        </authorList>
    </citation>
    <scope>NUCLEOTIDE SEQUENCE [LARGE SCALE GENOMIC DNA]</scope>
    <source>
        <strain evidence="6 7">PTG4-2</strain>
    </source>
</reference>
<comment type="cofactor">
    <cofactor evidence="1">
        <name>Zn(2+)</name>
        <dbReference type="ChEBI" id="CHEBI:29105"/>
    </cofactor>
</comment>
<evidence type="ECO:0000256" key="2">
    <source>
        <dbReference type="ARBA" id="ARBA00022723"/>
    </source>
</evidence>
<keyword evidence="7" id="KW-1185">Reference proteome</keyword>
<name>A0A8B2NX85_9HYPH</name>